<organism evidence="2 3">
    <name type="scientific">Vanrija albida</name>
    <dbReference type="NCBI Taxonomy" id="181172"/>
    <lineage>
        <taxon>Eukaryota</taxon>
        <taxon>Fungi</taxon>
        <taxon>Dikarya</taxon>
        <taxon>Basidiomycota</taxon>
        <taxon>Agaricomycotina</taxon>
        <taxon>Tremellomycetes</taxon>
        <taxon>Trichosporonales</taxon>
        <taxon>Trichosporonaceae</taxon>
        <taxon>Vanrija</taxon>
    </lineage>
</organism>
<dbReference type="Proteomes" id="UP001565368">
    <property type="component" value="Unassembled WGS sequence"/>
</dbReference>
<evidence type="ECO:0000313" key="3">
    <source>
        <dbReference type="Proteomes" id="UP001565368"/>
    </source>
</evidence>
<protein>
    <submittedName>
        <fullName evidence="2">Uncharacterized protein</fullName>
    </submittedName>
</protein>
<reference evidence="2 3" key="1">
    <citation type="submission" date="2023-08" db="EMBL/GenBank/DDBJ databases">
        <title>Annotated Genome Sequence of Vanrija albida AlHP1.</title>
        <authorList>
            <person name="Herzog R."/>
        </authorList>
    </citation>
    <scope>NUCLEOTIDE SEQUENCE [LARGE SCALE GENOMIC DNA]</scope>
    <source>
        <strain evidence="2 3">AlHP1</strain>
    </source>
</reference>
<proteinExistence type="predicted"/>
<feature type="region of interest" description="Disordered" evidence="1">
    <location>
        <begin position="1"/>
        <end position="89"/>
    </location>
</feature>
<evidence type="ECO:0000256" key="1">
    <source>
        <dbReference type="SAM" id="MobiDB-lite"/>
    </source>
</evidence>
<gene>
    <name evidence="2" type="ORF">Q8F55_003045</name>
</gene>
<dbReference type="GeneID" id="95984088"/>
<sequence length="258" mass="29401">MPPARTTKAKTYESKTTRARKSATPKKPTPKKPTPHKPTAKKTTPSPAPSEQDATEAEDEALLEVEGEAETEEEEVKEEDEVEDEEEKKKKIVEVVIPVLGWPDPPDSDDDDDDEAIAAAEKYRKKALKHSRPSTRWLMLRSDEDEGIRKKRINPKDAQLDKLFPHWFLALLDLDLRTYEREVTAAAKIVYALKSKASVRRAIKKVVLAINRLRNPKFPCGSREMRSIRDYLEQVVSNAGVDAEEVDFAAVVDKWREW</sequence>
<keyword evidence="3" id="KW-1185">Reference proteome</keyword>
<dbReference type="RefSeq" id="XP_069211992.1">
    <property type="nucleotide sequence ID" value="XM_069351606.1"/>
</dbReference>
<comment type="caution">
    <text evidence="2">The sequence shown here is derived from an EMBL/GenBank/DDBJ whole genome shotgun (WGS) entry which is preliminary data.</text>
</comment>
<name>A0ABR3QBH7_9TREE</name>
<dbReference type="EMBL" id="JBBXJM010000002">
    <property type="protein sequence ID" value="KAL1412048.1"/>
    <property type="molecule type" value="Genomic_DNA"/>
</dbReference>
<feature type="compositionally biased region" description="Acidic residues" evidence="1">
    <location>
        <begin position="53"/>
        <end position="86"/>
    </location>
</feature>
<accession>A0ABR3QBH7</accession>
<feature type="compositionally biased region" description="Basic residues" evidence="1">
    <location>
        <begin position="17"/>
        <end position="40"/>
    </location>
</feature>
<evidence type="ECO:0000313" key="2">
    <source>
        <dbReference type="EMBL" id="KAL1412048.1"/>
    </source>
</evidence>